<evidence type="ECO:0000313" key="4">
    <source>
        <dbReference type="Proteomes" id="UP000324832"/>
    </source>
</evidence>
<reference evidence="3 4" key="1">
    <citation type="submission" date="2017-07" db="EMBL/GenBank/DDBJ databases">
        <authorList>
            <person name="Talla V."/>
            <person name="Backstrom N."/>
        </authorList>
    </citation>
    <scope>NUCLEOTIDE SEQUENCE [LARGE SCALE GENOMIC DNA]</scope>
</reference>
<keyword evidence="4" id="KW-1185">Reference proteome</keyword>
<organism evidence="3 4">
    <name type="scientific">Leptidea sinapis</name>
    <dbReference type="NCBI Taxonomy" id="189913"/>
    <lineage>
        <taxon>Eukaryota</taxon>
        <taxon>Metazoa</taxon>
        <taxon>Ecdysozoa</taxon>
        <taxon>Arthropoda</taxon>
        <taxon>Hexapoda</taxon>
        <taxon>Insecta</taxon>
        <taxon>Pterygota</taxon>
        <taxon>Neoptera</taxon>
        <taxon>Endopterygota</taxon>
        <taxon>Lepidoptera</taxon>
        <taxon>Glossata</taxon>
        <taxon>Ditrysia</taxon>
        <taxon>Papilionoidea</taxon>
        <taxon>Pieridae</taxon>
        <taxon>Dismorphiinae</taxon>
        <taxon>Leptidea</taxon>
    </lineage>
</organism>
<gene>
    <name evidence="3" type="ORF">LSINAPIS_LOCUS13944</name>
</gene>
<dbReference type="InterPro" id="IPR019391">
    <property type="entry name" value="Storkhead-box_WHD"/>
</dbReference>
<feature type="region of interest" description="Disordered" evidence="1">
    <location>
        <begin position="149"/>
        <end position="203"/>
    </location>
</feature>
<dbReference type="AlphaFoldDB" id="A0A5E4R447"/>
<dbReference type="GO" id="GO:0005634">
    <property type="term" value="C:nucleus"/>
    <property type="evidence" value="ECO:0007669"/>
    <property type="project" value="TreeGrafter"/>
</dbReference>
<evidence type="ECO:0000259" key="2">
    <source>
        <dbReference type="Pfam" id="PF10264"/>
    </source>
</evidence>
<accession>A0A5E4R447</accession>
<feature type="compositionally biased region" description="Basic residues" evidence="1">
    <location>
        <begin position="181"/>
        <end position="192"/>
    </location>
</feature>
<dbReference type="PANTHER" id="PTHR22437:SF0">
    <property type="entry name" value="FI21431P1"/>
    <property type="match status" value="1"/>
</dbReference>
<sequence>MDLTSQGQSATLESIRTSLSSKFPSMQTPSQDMVYDTLAQLMQERKIYQTSRGFFIVTPERRRSRSRSSSRYPSTEDECSSPRTILMSDQEALHHLYGEITTVRDGAVTHQCVQTNLADVICGDRRHSLRIFGSSSKYLQRCASTRSLHHKHANTTDSSSSTDYPPSVESASPNEAAAASKRARLARSRHSSRPPSGSTPRRYICTVSPHRQILRNPCRVKHPTFHRTTTVRRSATDHRHCPEGINDIFQPNQALQVRSTTTTLQDDTPVPVQEAYLDPH</sequence>
<dbReference type="EMBL" id="FZQP02006828">
    <property type="protein sequence ID" value="VVD04119.1"/>
    <property type="molecule type" value="Genomic_DNA"/>
</dbReference>
<protein>
    <recommendedName>
        <fullName evidence="2">Winged helix Storkhead-box1 domain-containing protein</fullName>
    </recommendedName>
</protein>
<proteinExistence type="predicted"/>
<dbReference type="InterPro" id="IPR040126">
    <property type="entry name" value="STOX1/2"/>
</dbReference>
<evidence type="ECO:0000313" key="3">
    <source>
        <dbReference type="EMBL" id="VVD04119.1"/>
    </source>
</evidence>
<feature type="region of interest" description="Disordered" evidence="1">
    <location>
        <begin position="59"/>
        <end position="81"/>
    </location>
</feature>
<dbReference type="GO" id="GO:0005737">
    <property type="term" value="C:cytoplasm"/>
    <property type="evidence" value="ECO:0007669"/>
    <property type="project" value="TreeGrafter"/>
</dbReference>
<dbReference type="Proteomes" id="UP000324832">
    <property type="component" value="Unassembled WGS sequence"/>
</dbReference>
<dbReference type="PANTHER" id="PTHR22437">
    <property type="entry name" value="WINGED HELIX DOMAIN-CONTAINING PROTEIN"/>
    <property type="match status" value="1"/>
</dbReference>
<feature type="compositionally biased region" description="Low complexity" evidence="1">
    <location>
        <begin position="193"/>
        <end position="202"/>
    </location>
</feature>
<feature type="compositionally biased region" description="Low complexity" evidence="1">
    <location>
        <begin position="155"/>
        <end position="180"/>
    </location>
</feature>
<dbReference type="GO" id="GO:0000977">
    <property type="term" value="F:RNA polymerase II transcription regulatory region sequence-specific DNA binding"/>
    <property type="evidence" value="ECO:0007669"/>
    <property type="project" value="TreeGrafter"/>
</dbReference>
<dbReference type="Pfam" id="PF10264">
    <property type="entry name" value="WHD_Storkhead"/>
    <property type="match status" value="1"/>
</dbReference>
<feature type="domain" description="Winged helix Storkhead-box1" evidence="2">
    <location>
        <begin position="1"/>
        <end position="59"/>
    </location>
</feature>
<dbReference type="GO" id="GO:0006357">
    <property type="term" value="P:regulation of transcription by RNA polymerase II"/>
    <property type="evidence" value="ECO:0007669"/>
    <property type="project" value="InterPro"/>
</dbReference>
<name>A0A5E4R447_9NEOP</name>
<evidence type="ECO:0000256" key="1">
    <source>
        <dbReference type="SAM" id="MobiDB-lite"/>
    </source>
</evidence>